<organism evidence="2">
    <name type="scientific">marine sediment metagenome</name>
    <dbReference type="NCBI Taxonomy" id="412755"/>
    <lineage>
        <taxon>unclassified sequences</taxon>
        <taxon>metagenomes</taxon>
        <taxon>ecological metagenomes</taxon>
    </lineage>
</organism>
<proteinExistence type="predicted"/>
<dbReference type="EMBL" id="BARS01034569">
    <property type="protein sequence ID" value="GAG23751.1"/>
    <property type="molecule type" value="Genomic_DNA"/>
</dbReference>
<feature type="domain" description="CARDB" evidence="1">
    <location>
        <begin position="175"/>
        <end position="251"/>
    </location>
</feature>
<name>X0XFL8_9ZZZZ</name>
<comment type="caution">
    <text evidence="2">The sequence shown here is derived from an EMBL/GenBank/DDBJ whole genome shotgun (WGS) entry which is preliminary data.</text>
</comment>
<feature type="non-terminal residue" evidence="2">
    <location>
        <position position="259"/>
    </location>
</feature>
<feature type="domain" description="CARDB" evidence="1">
    <location>
        <begin position="60"/>
        <end position="166"/>
    </location>
</feature>
<feature type="non-terminal residue" evidence="2">
    <location>
        <position position="1"/>
    </location>
</feature>
<dbReference type="AlphaFoldDB" id="X0XFL8"/>
<reference evidence="2" key="1">
    <citation type="journal article" date="2014" name="Front. Microbiol.">
        <title>High frequency of phylogenetically diverse reductive dehalogenase-homologous genes in deep subseafloor sedimentary metagenomes.</title>
        <authorList>
            <person name="Kawai M."/>
            <person name="Futagami T."/>
            <person name="Toyoda A."/>
            <person name="Takaki Y."/>
            <person name="Nishi S."/>
            <person name="Hori S."/>
            <person name="Arai W."/>
            <person name="Tsubouchi T."/>
            <person name="Morono Y."/>
            <person name="Uchiyama I."/>
            <person name="Ito T."/>
            <person name="Fujiyama A."/>
            <person name="Inagaki F."/>
            <person name="Takami H."/>
        </authorList>
    </citation>
    <scope>NUCLEOTIDE SEQUENCE</scope>
    <source>
        <strain evidence="2">Expedition CK06-06</strain>
    </source>
</reference>
<dbReference type="Gene3D" id="2.60.40.10">
    <property type="entry name" value="Immunoglobulins"/>
    <property type="match status" value="3"/>
</dbReference>
<dbReference type="Pfam" id="PF07705">
    <property type="entry name" value="CARDB"/>
    <property type="match status" value="3"/>
</dbReference>
<evidence type="ECO:0000313" key="2">
    <source>
        <dbReference type="EMBL" id="GAG23751.1"/>
    </source>
</evidence>
<dbReference type="InterPro" id="IPR013783">
    <property type="entry name" value="Ig-like_fold"/>
</dbReference>
<accession>X0XFL8</accession>
<sequence>SVSVAGIAAGGSDNATISWQTPVADESYRIYVKVDPANTVTEEDESNNMAQRVLTVSTMTDLEVRPSDVSFYPLAPTLADEVTVSAYIKNLGGIDATDIEVSFYDGDSDNESKRIGDPETIAKLFRDTSERVEKSFFLTEGDHEIYVVVDPDGSIPESNITNNAASVIVSVEAPNDLEVRAQDMEISPTEPEAGDNLTISAPVRNLGNEEYSDVLVQFYDGSPETGGVQAGTDQMVSLSAGEIVNVSTVCPDVSGGSHE</sequence>
<evidence type="ECO:0000259" key="1">
    <source>
        <dbReference type="Pfam" id="PF07705"/>
    </source>
</evidence>
<dbReference type="InterPro" id="IPR011635">
    <property type="entry name" value="CARDB"/>
</dbReference>
<protein>
    <recommendedName>
        <fullName evidence="1">CARDB domain-containing protein</fullName>
    </recommendedName>
</protein>
<feature type="domain" description="CARDB" evidence="1">
    <location>
        <begin position="2"/>
        <end position="50"/>
    </location>
</feature>
<gene>
    <name evidence="2" type="ORF">S01H1_53387</name>
</gene>